<dbReference type="Gene3D" id="3.20.20.60">
    <property type="entry name" value="Phosphoenolpyruvate-binding domains"/>
    <property type="match status" value="1"/>
</dbReference>
<dbReference type="SUPFAM" id="SSF51621">
    <property type="entry name" value="Phosphoenolpyruvate/pyruvate domain"/>
    <property type="match status" value="1"/>
</dbReference>
<dbReference type="GO" id="GO:0016301">
    <property type="term" value="F:kinase activity"/>
    <property type="evidence" value="ECO:0007669"/>
    <property type="project" value="UniProtKB-KW"/>
</dbReference>
<keyword evidence="9" id="KW-0067">ATP-binding</keyword>
<evidence type="ECO:0000256" key="1">
    <source>
        <dbReference type="ARBA" id="ARBA00001946"/>
    </source>
</evidence>
<dbReference type="AlphaFoldDB" id="X1U3F8"/>
<evidence type="ECO:0000313" key="16">
    <source>
        <dbReference type="EMBL" id="GAI94355.1"/>
    </source>
</evidence>
<reference evidence="16" key="1">
    <citation type="journal article" date="2014" name="Front. Microbiol.">
        <title>High frequency of phylogenetically diverse reductive dehalogenase-homologous genes in deep subseafloor sedimentary metagenomes.</title>
        <authorList>
            <person name="Kawai M."/>
            <person name="Futagami T."/>
            <person name="Toyoda A."/>
            <person name="Takaki Y."/>
            <person name="Nishi S."/>
            <person name="Hori S."/>
            <person name="Arai W."/>
            <person name="Tsubouchi T."/>
            <person name="Morono Y."/>
            <person name="Uchiyama I."/>
            <person name="Ito T."/>
            <person name="Fujiyama A."/>
            <person name="Inagaki F."/>
            <person name="Takami H."/>
        </authorList>
    </citation>
    <scope>NUCLEOTIDE SEQUENCE</scope>
    <source>
        <strain evidence="16">Expedition CK06-06</strain>
    </source>
</reference>
<evidence type="ECO:0000256" key="2">
    <source>
        <dbReference type="ARBA" id="ARBA00004997"/>
    </source>
</evidence>
<dbReference type="UniPathway" id="UPA00109">
    <property type="reaction ID" value="UER00188"/>
</dbReference>
<keyword evidence="6" id="KW-0479">Metal-binding</keyword>
<evidence type="ECO:0000256" key="5">
    <source>
        <dbReference type="ARBA" id="ARBA00022679"/>
    </source>
</evidence>
<feature type="non-terminal residue" evidence="16">
    <location>
        <position position="1"/>
    </location>
</feature>
<evidence type="ECO:0000256" key="9">
    <source>
        <dbReference type="ARBA" id="ARBA00022840"/>
    </source>
</evidence>
<evidence type="ECO:0000256" key="10">
    <source>
        <dbReference type="ARBA" id="ARBA00022842"/>
    </source>
</evidence>
<evidence type="ECO:0000256" key="3">
    <source>
        <dbReference type="ARBA" id="ARBA00008663"/>
    </source>
</evidence>
<keyword evidence="8" id="KW-0418">Kinase</keyword>
<dbReference type="Gene3D" id="3.40.1380.20">
    <property type="entry name" value="Pyruvate kinase, C-terminal domain"/>
    <property type="match status" value="1"/>
</dbReference>
<dbReference type="GO" id="GO:0030955">
    <property type="term" value="F:potassium ion binding"/>
    <property type="evidence" value="ECO:0007669"/>
    <property type="project" value="InterPro"/>
</dbReference>
<evidence type="ECO:0000256" key="7">
    <source>
        <dbReference type="ARBA" id="ARBA00022741"/>
    </source>
</evidence>
<dbReference type="SUPFAM" id="SSF52935">
    <property type="entry name" value="PK C-terminal domain-like"/>
    <property type="match status" value="1"/>
</dbReference>
<keyword evidence="10" id="KW-0460">Magnesium</keyword>
<accession>X1U3F8</accession>
<dbReference type="EMBL" id="BARW01019356">
    <property type="protein sequence ID" value="GAI94355.1"/>
    <property type="molecule type" value="Genomic_DNA"/>
</dbReference>
<evidence type="ECO:0000259" key="15">
    <source>
        <dbReference type="Pfam" id="PF02887"/>
    </source>
</evidence>
<evidence type="ECO:0000256" key="12">
    <source>
        <dbReference type="ARBA" id="ARBA00023152"/>
    </source>
</evidence>
<dbReference type="InterPro" id="IPR015795">
    <property type="entry name" value="Pyrv_Knase_C"/>
</dbReference>
<comment type="pathway">
    <text evidence="2">Carbohydrate degradation; glycolysis; pyruvate from D-glyceraldehyde 3-phosphate: step 5/5.</text>
</comment>
<dbReference type="InterPro" id="IPR015793">
    <property type="entry name" value="Pyrv_Knase_brl"/>
</dbReference>
<evidence type="ECO:0000259" key="14">
    <source>
        <dbReference type="Pfam" id="PF00224"/>
    </source>
</evidence>
<dbReference type="EC" id="2.7.1.40" evidence="4"/>
<dbReference type="InterPro" id="IPR036918">
    <property type="entry name" value="Pyrv_Knase_C_sf"/>
</dbReference>
<dbReference type="GO" id="GO:0004743">
    <property type="term" value="F:pyruvate kinase activity"/>
    <property type="evidence" value="ECO:0007669"/>
    <property type="project" value="UniProtKB-EC"/>
</dbReference>
<proteinExistence type="inferred from homology"/>
<dbReference type="InterPro" id="IPR001697">
    <property type="entry name" value="Pyr_Knase"/>
</dbReference>
<keyword evidence="5" id="KW-0808">Transferase</keyword>
<dbReference type="Pfam" id="PF00224">
    <property type="entry name" value="PK"/>
    <property type="match status" value="1"/>
</dbReference>
<keyword evidence="13" id="KW-0670">Pyruvate</keyword>
<sequence length="210" mass="22574">RKCNQAGKPVIVATQMLESMVGATRPTRAEVSDVANAIFDRTDAVMLSGETAVGKYPVRAVKMMVSIITETEKVLPYERILREKSEQVTAQTDDAISYAACHISQQLGASCIVAYTSSGSTALRVSKYRPEVPILAITPNASIVKRLALSWGIEPHLATEPSNVDIMFQEAAQLALQNGIAKRGELVIITAGIPMGIPGSTNVVKVHRVE</sequence>
<dbReference type="GO" id="GO:0005524">
    <property type="term" value="F:ATP binding"/>
    <property type="evidence" value="ECO:0007669"/>
    <property type="project" value="UniProtKB-KW"/>
</dbReference>
<keyword evidence="12" id="KW-0324">Glycolysis</keyword>
<comment type="caution">
    <text evidence="16">The sequence shown here is derived from an EMBL/GenBank/DDBJ whole genome shotgun (WGS) entry which is preliminary data.</text>
</comment>
<evidence type="ECO:0000256" key="6">
    <source>
        <dbReference type="ARBA" id="ARBA00022723"/>
    </source>
</evidence>
<evidence type="ECO:0000256" key="13">
    <source>
        <dbReference type="ARBA" id="ARBA00023317"/>
    </source>
</evidence>
<organism evidence="16">
    <name type="scientific">marine sediment metagenome</name>
    <dbReference type="NCBI Taxonomy" id="412755"/>
    <lineage>
        <taxon>unclassified sequences</taxon>
        <taxon>metagenomes</taxon>
        <taxon>ecological metagenomes</taxon>
    </lineage>
</organism>
<dbReference type="PANTHER" id="PTHR11817">
    <property type="entry name" value="PYRUVATE KINASE"/>
    <property type="match status" value="1"/>
</dbReference>
<dbReference type="GO" id="GO:0000287">
    <property type="term" value="F:magnesium ion binding"/>
    <property type="evidence" value="ECO:0007669"/>
    <property type="project" value="InterPro"/>
</dbReference>
<keyword evidence="7" id="KW-0547">Nucleotide-binding</keyword>
<evidence type="ECO:0000256" key="8">
    <source>
        <dbReference type="ARBA" id="ARBA00022777"/>
    </source>
</evidence>
<comment type="similarity">
    <text evidence="3">Belongs to the pyruvate kinase family.</text>
</comment>
<dbReference type="InterPro" id="IPR015813">
    <property type="entry name" value="Pyrv/PenolPyrv_kinase-like_dom"/>
</dbReference>
<gene>
    <name evidence="16" type="ORF">S12H4_32931</name>
</gene>
<feature type="domain" description="Pyruvate kinase C-terminal" evidence="15">
    <location>
        <begin position="94"/>
        <end position="207"/>
    </location>
</feature>
<dbReference type="PRINTS" id="PR01050">
    <property type="entry name" value="PYRUVTKNASE"/>
</dbReference>
<name>X1U3F8_9ZZZZ</name>
<comment type="cofactor">
    <cofactor evidence="1">
        <name>Mg(2+)</name>
        <dbReference type="ChEBI" id="CHEBI:18420"/>
    </cofactor>
</comment>
<keyword evidence="11" id="KW-0630">Potassium</keyword>
<dbReference type="InterPro" id="IPR040442">
    <property type="entry name" value="Pyrv_kinase-like_dom_sf"/>
</dbReference>
<evidence type="ECO:0000256" key="11">
    <source>
        <dbReference type="ARBA" id="ARBA00022958"/>
    </source>
</evidence>
<protein>
    <recommendedName>
        <fullName evidence="4">pyruvate kinase</fullName>
        <ecNumber evidence="4">2.7.1.40</ecNumber>
    </recommendedName>
</protein>
<evidence type="ECO:0000256" key="4">
    <source>
        <dbReference type="ARBA" id="ARBA00012142"/>
    </source>
</evidence>
<dbReference type="FunFam" id="3.40.1380.20:FF:000009">
    <property type="entry name" value="Pyruvate kinase"/>
    <property type="match status" value="1"/>
</dbReference>
<dbReference type="Pfam" id="PF02887">
    <property type="entry name" value="PK_C"/>
    <property type="match status" value="1"/>
</dbReference>
<feature type="domain" description="Pyruvate kinase barrel" evidence="14">
    <location>
        <begin position="1"/>
        <end position="61"/>
    </location>
</feature>